<dbReference type="EMBL" id="LT629750">
    <property type="protein sequence ID" value="SDS31612.1"/>
    <property type="molecule type" value="Genomic_DNA"/>
</dbReference>
<gene>
    <name evidence="4" type="ORF">SAMN05444158_1676</name>
    <name evidence="5" type="ORF">SAMN05444158_2160</name>
</gene>
<dbReference type="PANTHER" id="PTHR33408">
    <property type="entry name" value="TRANSPOSASE"/>
    <property type="match status" value="1"/>
</dbReference>
<keyword evidence="6" id="KW-1185">Reference proteome</keyword>
<dbReference type="EMBL" id="LT629750">
    <property type="protein sequence ID" value="SDS47184.1"/>
    <property type="molecule type" value="Genomic_DNA"/>
</dbReference>
<organism evidence="4 6">
    <name type="scientific">Bradyrhizobium canariense</name>
    <dbReference type="NCBI Taxonomy" id="255045"/>
    <lineage>
        <taxon>Bacteria</taxon>
        <taxon>Pseudomonadati</taxon>
        <taxon>Pseudomonadota</taxon>
        <taxon>Alphaproteobacteria</taxon>
        <taxon>Hyphomicrobiales</taxon>
        <taxon>Nitrobacteraceae</taxon>
        <taxon>Bradyrhizobium</taxon>
    </lineage>
</organism>
<feature type="region of interest" description="Disordered" evidence="1">
    <location>
        <begin position="190"/>
        <end position="213"/>
    </location>
</feature>
<proteinExistence type="predicted"/>
<dbReference type="NCBIfam" id="NF033551">
    <property type="entry name" value="transpos_IS1182"/>
    <property type="match status" value="1"/>
</dbReference>
<evidence type="ECO:0000313" key="5">
    <source>
        <dbReference type="EMBL" id="SDS47184.1"/>
    </source>
</evidence>
<reference evidence="4" key="2">
    <citation type="submission" date="2016-10" db="EMBL/GenBank/DDBJ databases">
        <authorList>
            <person name="de Groot N.N."/>
        </authorList>
    </citation>
    <scope>NUCLEOTIDE SEQUENCE [LARGE SCALE GENOMIC DNA]</scope>
    <source>
        <strain evidence="4">GAS369</strain>
    </source>
</reference>
<evidence type="ECO:0000313" key="4">
    <source>
        <dbReference type="EMBL" id="SDS31612.1"/>
    </source>
</evidence>
<evidence type="ECO:0000259" key="2">
    <source>
        <dbReference type="Pfam" id="PF05598"/>
    </source>
</evidence>
<feature type="domain" description="Transposase InsH N-terminal" evidence="2">
    <location>
        <begin position="17"/>
        <end position="112"/>
    </location>
</feature>
<dbReference type="InterPro" id="IPR025668">
    <property type="entry name" value="Tnp_DDE_dom"/>
</dbReference>
<reference evidence="6" key="1">
    <citation type="submission" date="2016-10" db="EMBL/GenBank/DDBJ databases">
        <authorList>
            <person name="Varghese N."/>
            <person name="Submissions S."/>
        </authorList>
    </citation>
    <scope>NUCLEOTIDE SEQUENCE [LARGE SCALE GENOMIC DNA]</scope>
    <source>
        <strain evidence="6">GAS369</strain>
    </source>
</reference>
<feature type="domain" description="Transposase DDE" evidence="3">
    <location>
        <begin position="335"/>
        <end position="452"/>
    </location>
</feature>
<accession>A0A1H1R772</accession>
<evidence type="ECO:0000256" key="1">
    <source>
        <dbReference type="SAM" id="MobiDB-lite"/>
    </source>
</evidence>
<dbReference type="InterPro" id="IPR008490">
    <property type="entry name" value="Transposase_InsH_N"/>
</dbReference>
<dbReference type="InterPro" id="IPR047629">
    <property type="entry name" value="IS1182_transpos"/>
</dbReference>
<dbReference type="Pfam" id="PF05598">
    <property type="entry name" value="DUF772"/>
    <property type="match status" value="1"/>
</dbReference>
<sequence length="468" mass="52926">MMGRREAGQGQFFYSFDLNEVVPVDHLVRQIDGLLDLSWVHKELAPYYSHTGRPSIDPMLMMRMLLVGYVFAIRSERRICAEIQVNLAYRWFCKLGIEDKIPDHSVFCRARRERFRESDALRRVFEGVVAMSIAAGLVGGEAFSIDASLIKADVDKKKRTPGDQPIAWPKAEEASHAVREYLVALDAARGDEDRGGDGGGSGEGGYRRKPPKEISLTDPQATWVARPGLDPFFAYDANYLIDNKVGIIVDAMGTRANRTVEIAVTQTMVDRVERRFDLRPRRLAGDTVYGAVRLLKWLVDRNITPHVPVWDKSTRPDGTFSRADFVFDQERNIYVCPGGAELTSTGNIDQGHIVYYRASKSDCSRCSLKPKCTTAIVRKITRDLNEDVRDRVRALANTEAFQQSRRERKKVEMRFAHMKRILRLDRFRLRGLSGVRDEVLLTATAQNLRRLAKLLCHAPPPLGTACLA</sequence>
<evidence type="ECO:0000313" key="6">
    <source>
        <dbReference type="Proteomes" id="UP000243904"/>
    </source>
</evidence>
<dbReference type="PANTHER" id="PTHR33408:SF2">
    <property type="entry name" value="TRANSPOSASE DDE DOMAIN-CONTAINING PROTEIN"/>
    <property type="match status" value="1"/>
</dbReference>
<dbReference type="Proteomes" id="UP000243904">
    <property type="component" value="Chromosome I"/>
</dbReference>
<protein>
    <submittedName>
        <fullName evidence="4">Transposase</fullName>
    </submittedName>
</protein>
<dbReference type="RefSeq" id="WP_146686901.1">
    <property type="nucleotide sequence ID" value="NZ_LT629750.1"/>
</dbReference>
<dbReference type="Pfam" id="PF13751">
    <property type="entry name" value="DDE_Tnp_1_6"/>
    <property type="match status" value="1"/>
</dbReference>
<evidence type="ECO:0000259" key="3">
    <source>
        <dbReference type="Pfam" id="PF13751"/>
    </source>
</evidence>
<name>A0A1H1R772_9BRAD</name>
<dbReference type="AlphaFoldDB" id="A0A1H1R772"/>